<reference evidence="1 2" key="1">
    <citation type="submission" date="2018-12" db="EMBL/GenBank/DDBJ databases">
        <authorList>
            <consortium name="Pathogen Informatics"/>
        </authorList>
    </citation>
    <scope>NUCLEOTIDE SEQUENCE [LARGE SCALE GENOMIC DNA]</scope>
    <source>
        <strain evidence="1 2">NCTC11214</strain>
    </source>
</reference>
<sequence>MPPELHRRAAFGWLAVCLLLIAALCWLLPRSQINSSVLALLPKQQLANVPDALAEGFSQRLDRQLMWLVSPPPGGDAAAVNWWQQQLQRLPELQQVGGPMDAQRQQQWGAILLSTSQRFAG</sequence>
<dbReference type="KEGG" id="sof:NCTC11214_00604"/>
<dbReference type="AlphaFoldDB" id="A0A447KLD3"/>
<protein>
    <submittedName>
        <fullName evidence="1">Predicted exporter</fullName>
    </submittedName>
</protein>
<gene>
    <name evidence="1" type="ORF">NCTC11214_00604</name>
</gene>
<proteinExistence type="predicted"/>
<organism evidence="1 2">
    <name type="scientific">Serratia odorifera</name>
    <dbReference type="NCBI Taxonomy" id="618"/>
    <lineage>
        <taxon>Bacteria</taxon>
        <taxon>Pseudomonadati</taxon>
        <taxon>Pseudomonadota</taxon>
        <taxon>Gammaproteobacteria</taxon>
        <taxon>Enterobacterales</taxon>
        <taxon>Yersiniaceae</taxon>
        <taxon>Serratia</taxon>
    </lineage>
</organism>
<dbReference type="Proteomes" id="UP000281391">
    <property type="component" value="Chromosome"/>
</dbReference>
<dbReference type="EMBL" id="LR134117">
    <property type="protein sequence ID" value="VDZ52248.1"/>
    <property type="molecule type" value="Genomic_DNA"/>
</dbReference>
<evidence type="ECO:0000313" key="2">
    <source>
        <dbReference type="Proteomes" id="UP000281391"/>
    </source>
</evidence>
<evidence type="ECO:0000313" key="1">
    <source>
        <dbReference type="EMBL" id="VDZ52248.1"/>
    </source>
</evidence>
<accession>A0A447KLD3</accession>
<name>A0A447KLD3_SEROD</name>